<dbReference type="STRING" id="1073423.SAMN04488700_0307"/>
<proteinExistence type="inferred from homology"/>
<evidence type="ECO:0000256" key="1">
    <source>
        <dbReference type="ARBA" id="ARBA00007074"/>
    </source>
</evidence>
<feature type="coiled-coil region" evidence="6">
    <location>
        <begin position="26"/>
        <end position="106"/>
    </location>
</feature>
<dbReference type="InterPro" id="IPR051202">
    <property type="entry name" value="Peptidase_C40"/>
</dbReference>
<dbReference type="OrthoDB" id="1654978at2"/>
<dbReference type="GO" id="GO:0008234">
    <property type="term" value="F:cysteine-type peptidase activity"/>
    <property type="evidence" value="ECO:0007669"/>
    <property type="project" value="UniProtKB-KW"/>
</dbReference>
<evidence type="ECO:0000313" key="9">
    <source>
        <dbReference type="EMBL" id="SMH26890.1"/>
    </source>
</evidence>
<dbReference type="PANTHER" id="PTHR47053:SF1">
    <property type="entry name" value="MUREIN DD-ENDOPEPTIDASE MEPH-RELATED"/>
    <property type="match status" value="1"/>
</dbReference>
<keyword evidence="4 9" id="KW-0378">Hydrolase</keyword>
<reference evidence="9 10" key="1">
    <citation type="submission" date="2017-04" db="EMBL/GenBank/DDBJ databases">
        <authorList>
            <person name="Afonso C.L."/>
            <person name="Miller P.J."/>
            <person name="Scott M.A."/>
            <person name="Spackman E."/>
            <person name="Goraichik I."/>
            <person name="Dimitrov K.M."/>
            <person name="Suarez D.L."/>
            <person name="Swayne D.E."/>
        </authorList>
    </citation>
    <scope>NUCLEOTIDE SEQUENCE [LARGE SCALE GENOMIC DNA]</scope>
    <source>
        <strain evidence="9 10">LMG26642</strain>
    </source>
</reference>
<dbReference type="EMBL" id="FXBJ01000002">
    <property type="protein sequence ID" value="SMH26890.1"/>
    <property type="molecule type" value="Genomic_DNA"/>
</dbReference>
<keyword evidence="3 7" id="KW-0732">Signal</keyword>
<keyword evidence="6" id="KW-0175">Coiled coil</keyword>
<keyword evidence="2" id="KW-0645">Protease</keyword>
<organism evidence="9 10">
    <name type="scientific">Carnobacterium iners</name>
    <dbReference type="NCBI Taxonomy" id="1073423"/>
    <lineage>
        <taxon>Bacteria</taxon>
        <taxon>Bacillati</taxon>
        <taxon>Bacillota</taxon>
        <taxon>Bacilli</taxon>
        <taxon>Lactobacillales</taxon>
        <taxon>Carnobacteriaceae</taxon>
        <taxon>Carnobacterium</taxon>
    </lineage>
</organism>
<keyword evidence="10" id="KW-1185">Reference proteome</keyword>
<evidence type="ECO:0000313" key="10">
    <source>
        <dbReference type="Proteomes" id="UP000193435"/>
    </source>
</evidence>
<feature type="signal peptide" evidence="7">
    <location>
        <begin position="1"/>
        <end position="27"/>
    </location>
</feature>
<dbReference type="InterPro" id="IPR057309">
    <property type="entry name" value="PcsB_CC"/>
</dbReference>
<dbReference type="AlphaFoldDB" id="A0A1X7MQ05"/>
<dbReference type="Gene3D" id="6.10.250.3150">
    <property type="match status" value="1"/>
</dbReference>
<name>A0A1X7MQ05_9LACT</name>
<comment type="similarity">
    <text evidence="1">Belongs to the peptidase C40 family.</text>
</comment>
<gene>
    <name evidence="9" type="ORF">SAMN04488700_0307</name>
</gene>
<evidence type="ECO:0000256" key="2">
    <source>
        <dbReference type="ARBA" id="ARBA00022670"/>
    </source>
</evidence>
<evidence type="ECO:0000259" key="8">
    <source>
        <dbReference type="PROSITE" id="PS51935"/>
    </source>
</evidence>
<protein>
    <submittedName>
        <fullName evidence="9">Cell wall-associated hydrolase, NlpC family</fullName>
    </submittedName>
</protein>
<dbReference type="Pfam" id="PF00877">
    <property type="entry name" value="NLPC_P60"/>
    <property type="match status" value="1"/>
</dbReference>
<dbReference type="Gene3D" id="3.90.1720.10">
    <property type="entry name" value="endopeptidase domain like (from Nostoc punctiforme)"/>
    <property type="match status" value="1"/>
</dbReference>
<dbReference type="PANTHER" id="PTHR47053">
    <property type="entry name" value="MUREIN DD-ENDOPEPTIDASE MEPH-RELATED"/>
    <property type="match status" value="1"/>
</dbReference>
<evidence type="ECO:0000256" key="4">
    <source>
        <dbReference type="ARBA" id="ARBA00022801"/>
    </source>
</evidence>
<evidence type="ECO:0000256" key="3">
    <source>
        <dbReference type="ARBA" id="ARBA00022729"/>
    </source>
</evidence>
<sequence>MNKKLLTLFLTATIGATTCLAPLSASAEIGNNLTTVNEKIEKLESKNGSITNELLKITGNIAKNEANAASLMTEMKATQKTLKELNQQIEELNTAITERKEKLAEQARIIQVTGDTQNYADFLLTSESFSDVLGRVEVVSKIVSANQSLVKQQAEDKELVAKKQAENEETLKNQTILAAKLESAKTDLMQQQLEKEAVVATIAAEKSVVENEKKQLLATKEAAEKAARELDQVKNAAVINTSVVAEKAETATESKATVSLPPASSNSWGSVQGAAFGVQGTPYLYGGSTTAGFDCSGFTQYAFGSVGVSLPRTASAQYSASTKISQSEAKPGDLVFFNQTGSIDHVAIYLGNGSFIGAQSSSGVAVAQINEYYWGKYVVGYGRVN</sequence>
<feature type="coiled-coil region" evidence="6">
    <location>
        <begin position="206"/>
        <end position="236"/>
    </location>
</feature>
<evidence type="ECO:0000256" key="7">
    <source>
        <dbReference type="SAM" id="SignalP"/>
    </source>
</evidence>
<dbReference type="RefSeq" id="WP_085558663.1">
    <property type="nucleotide sequence ID" value="NZ_FOAH01000042.1"/>
</dbReference>
<dbReference type="InterPro" id="IPR000064">
    <property type="entry name" value="NLP_P60_dom"/>
</dbReference>
<keyword evidence="5" id="KW-0788">Thiol protease</keyword>
<feature type="chain" id="PRO_5010870685" evidence="7">
    <location>
        <begin position="28"/>
        <end position="385"/>
    </location>
</feature>
<accession>A0A1X7MQ05</accession>
<dbReference type="InterPro" id="IPR038765">
    <property type="entry name" value="Papain-like_cys_pep_sf"/>
</dbReference>
<dbReference type="Proteomes" id="UP000193435">
    <property type="component" value="Unassembled WGS sequence"/>
</dbReference>
<evidence type="ECO:0000256" key="5">
    <source>
        <dbReference type="ARBA" id="ARBA00022807"/>
    </source>
</evidence>
<feature type="domain" description="NlpC/P60" evidence="8">
    <location>
        <begin position="264"/>
        <end position="385"/>
    </location>
</feature>
<dbReference type="SUPFAM" id="SSF54001">
    <property type="entry name" value="Cysteine proteinases"/>
    <property type="match status" value="1"/>
</dbReference>
<dbReference type="GO" id="GO:0006508">
    <property type="term" value="P:proteolysis"/>
    <property type="evidence" value="ECO:0007669"/>
    <property type="project" value="UniProtKB-KW"/>
</dbReference>
<dbReference type="PROSITE" id="PS51935">
    <property type="entry name" value="NLPC_P60"/>
    <property type="match status" value="1"/>
</dbReference>
<dbReference type="Pfam" id="PF24568">
    <property type="entry name" value="CC_PcsB"/>
    <property type="match status" value="1"/>
</dbReference>
<evidence type="ECO:0000256" key="6">
    <source>
        <dbReference type="SAM" id="Coils"/>
    </source>
</evidence>